<name>A0A7T8JXC7_CALRO</name>
<dbReference type="AlphaFoldDB" id="A0A7T8JXC7"/>
<sequence>GQRVLLFVDHHQTPGVPASWINIFKWIGSESDLLAMGISAMELYLGLNTFGTHGYSREWDSAFRRDKHWNAE</sequence>
<evidence type="ECO:0000313" key="1">
    <source>
        <dbReference type="EMBL" id="QQP38588.1"/>
    </source>
</evidence>
<proteinExistence type="predicted"/>
<dbReference type="Proteomes" id="UP000595437">
    <property type="component" value="Chromosome 13"/>
</dbReference>
<evidence type="ECO:0000313" key="2">
    <source>
        <dbReference type="Proteomes" id="UP000595437"/>
    </source>
</evidence>
<organism evidence="1 2">
    <name type="scientific">Caligus rogercresseyi</name>
    <name type="common">Sea louse</name>
    <dbReference type="NCBI Taxonomy" id="217165"/>
    <lineage>
        <taxon>Eukaryota</taxon>
        <taxon>Metazoa</taxon>
        <taxon>Ecdysozoa</taxon>
        <taxon>Arthropoda</taxon>
        <taxon>Crustacea</taxon>
        <taxon>Multicrustacea</taxon>
        <taxon>Hexanauplia</taxon>
        <taxon>Copepoda</taxon>
        <taxon>Siphonostomatoida</taxon>
        <taxon>Caligidae</taxon>
        <taxon>Caligus</taxon>
    </lineage>
</organism>
<accession>A0A7T8JXC7</accession>
<protein>
    <submittedName>
        <fullName evidence="1">Malic enzyme</fullName>
    </submittedName>
</protein>
<dbReference type="EMBL" id="CP045902">
    <property type="protein sequence ID" value="QQP38588.1"/>
    <property type="molecule type" value="Genomic_DNA"/>
</dbReference>
<feature type="non-terminal residue" evidence="1">
    <location>
        <position position="72"/>
    </location>
</feature>
<keyword evidence="2" id="KW-1185">Reference proteome</keyword>
<reference evidence="2" key="1">
    <citation type="submission" date="2021-01" db="EMBL/GenBank/DDBJ databases">
        <title>Caligus Genome Assembly.</title>
        <authorList>
            <person name="Gallardo-Escarate C."/>
        </authorList>
    </citation>
    <scope>NUCLEOTIDE SEQUENCE [LARGE SCALE GENOMIC DNA]</scope>
</reference>
<gene>
    <name evidence="1" type="ORF">FKW44_019200</name>
</gene>